<dbReference type="EMBL" id="ML987210">
    <property type="protein sequence ID" value="KAF2241817.1"/>
    <property type="molecule type" value="Genomic_DNA"/>
</dbReference>
<dbReference type="Proteomes" id="UP000800094">
    <property type="component" value="Unassembled WGS sequence"/>
</dbReference>
<gene>
    <name evidence="2" type="ORF">BU26DRAFT_585367</name>
</gene>
<sequence>MGLEEFTFLEKKLNGENKQALFKDVNDDTKVVRNKEDMKNLVLGKSKEADFRDLKPNEQARIVVQRLRQMIGTLQYMQDKEVKAIWVKEKNRMGAIIKFIDENLPKTPRVIKGRGTPERTLGSWKPQDLGDKWDKYMDKVFDKAKERATDLVEGNLEDLKKEWDSQKKRGEYKADANDDQKKKDEKKALEKIHKDVLDIIKKCSDAWDKVKDWKNPWKNDGLTDPAQ</sequence>
<evidence type="ECO:0000256" key="1">
    <source>
        <dbReference type="SAM" id="MobiDB-lite"/>
    </source>
</evidence>
<organism evidence="2 3">
    <name type="scientific">Trematosphaeria pertusa</name>
    <dbReference type="NCBI Taxonomy" id="390896"/>
    <lineage>
        <taxon>Eukaryota</taxon>
        <taxon>Fungi</taxon>
        <taxon>Dikarya</taxon>
        <taxon>Ascomycota</taxon>
        <taxon>Pezizomycotina</taxon>
        <taxon>Dothideomycetes</taxon>
        <taxon>Pleosporomycetidae</taxon>
        <taxon>Pleosporales</taxon>
        <taxon>Massarineae</taxon>
        <taxon>Trematosphaeriaceae</taxon>
        <taxon>Trematosphaeria</taxon>
    </lineage>
</organism>
<reference evidence="2" key="1">
    <citation type="journal article" date="2020" name="Stud. Mycol.">
        <title>101 Dothideomycetes genomes: a test case for predicting lifestyles and emergence of pathogens.</title>
        <authorList>
            <person name="Haridas S."/>
            <person name="Albert R."/>
            <person name="Binder M."/>
            <person name="Bloem J."/>
            <person name="Labutti K."/>
            <person name="Salamov A."/>
            <person name="Andreopoulos B."/>
            <person name="Baker S."/>
            <person name="Barry K."/>
            <person name="Bills G."/>
            <person name="Bluhm B."/>
            <person name="Cannon C."/>
            <person name="Castanera R."/>
            <person name="Culley D."/>
            <person name="Daum C."/>
            <person name="Ezra D."/>
            <person name="Gonzalez J."/>
            <person name="Henrissat B."/>
            <person name="Kuo A."/>
            <person name="Liang C."/>
            <person name="Lipzen A."/>
            <person name="Lutzoni F."/>
            <person name="Magnuson J."/>
            <person name="Mondo S."/>
            <person name="Nolan M."/>
            <person name="Ohm R."/>
            <person name="Pangilinan J."/>
            <person name="Park H.-J."/>
            <person name="Ramirez L."/>
            <person name="Alfaro M."/>
            <person name="Sun H."/>
            <person name="Tritt A."/>
            <person name="Yoshinaga Y."/>
            <person name="Zwiers L.-H."/>
            <person name="Turgeon B."/>
            <person name="Goodwin S."/>
            <person name="Spatafora J."/>
            <person name="Crous P."/>
            <person name="Grigoriev I."/>
        </authorList>
    </citation>
    <scope>NUCLEOTIDE SEQUENCE</scope>
    <source>
        <strain evidence="2">CBS 122368</strain>
    </source>
</reference>
<dbReference type="GeneID" id="54587960"/>
<accession>A0A6A6HUW7</accession>
<proteinExistence type="predicted"/>
<protein>
    <submittedName>
        <fullName evidence="2">Uncharacterized protein</fullName>
    </submittedName>
</protein>
<feature type="region of interest" description="Disordered" evidence="1">
    <location>
        <begin position="165"/>
        <end position="187"/>
    </location>
</feature>
<dbReference type="OrthoDB" id="3762642at2759"/>
<dbReference type="AlphaFoldDB" id="A0A6A6HUW7"/>
<evidence type="ECO:0000313" key="2">
    <source>
        <dbReference type="EMBL" id="KAF2241817.1"/>
    </source>
</evidence>
<keyword evidence="3" id="KW-1185">Reference proteome</keyword>
<name>A0A6A6HUW7_9PLEO</name>
<dbReference type="RefSeq" id="XP_033676821.1">
    <property type="nucleotide sequence ID" value="XM_033834630.1"/>
</dbReference>
<evidence type="ECO:0000313" key="3">
    <source>
        <dbReference type="Proteomes" id="UP000800094"/>
    </source>
</evidence>